<organism evidence="1 2">
    <name type="scientific">Paraburkholderia bannensis</name>
    <dbReference type="NCBI Taxonomy" id="765414"/>
    <lineage>
        <taxon>Bacteria</taxon>
        <taxon>Pseudomonadati</taxon>
        <taxon>Pseudomonadota</taxon>
        <taxon>Betaproteobacteria</taxon>
        <taxon>Burkholderiales</taxon>
        <taxon>Burkholderiaceae</taxon>
        <taxon>Paraburkholderia</taxon>
    </lineage>
</organism>
<dbReference type="RefSeq" id="WP_183720409.1">
    <property type="nucleotide sequence ID" value="NZ_JACHBW010000001.1"/>
</dbReference>
<evidence type="ECO:0000313" key="1">
    <source>
        <dbReference type="EMBL" id="MBB6100541.1"/>
    </source>
</evidence>
<reference evidence="1 2" key="1">
    <citation type="submission" date="2020-08" db="EMBL/GenBank/DDBJ databases">
        <title>Above-ground endophytic microbial communities from plants in different locations in the United States.</title>
        <authorList>
            <person name="Frank C."/>
        </authorList>
    </citation>
    <scope>NUCLEOTIDE SEQUENCE [LARGE SCALE GENOMIC DNA]</scope>
    <source>
        <strain evidence="1 2">WP4_2_2</strain>
    </source>
</reference>
<keyword evidence="2" id="KW-1185">Reference proteome</keyword>
<comment type="caution">
    <text evidence="1">The sequence shown here is derived from an EMBL/GenBank/DDBJ whole genome shotgun (WGS) entry which is preliminary data.</text>
</comment>
<dbReference type="EMBL" id="JACHBW010000001">
    <property type="protein sequence ID" value="MBB6100541.1"/>
    <property type="molecule type" value="Genomic_DNA"/>
</dbReference>
<dbReference type="Proteomes" id="UP000571554">
    <property type="component" value="Unassembled WGS sequence"/>
</dbReference>
<accession>A0A7W9WQS8</accession>
<protein>
    <submittedName>
        <fullName evidence="1">Uncharacterized protein</fullName>
    </submittedName>
</protein>
<dbReference type="AlphaFoldDB" id="A0A7W9WQS8"/>
<name>A0A7W9WQS8_9BURK</name>
<proteinExistence type="predicted"/>
<gene>
    <name evidence="1" type="ORF">F4827_000345</name>
</gene>
<sequence length="96" mass="9980">MRDTLLKQFCDNALPESVSGLLEHAHSVARGTAAAISLARIATVERTHGNAETLASAESDHLLALASSAAALLGDRLESLSLHLHDKAERLSGVGA</sequence>
<evidence type="ECO:0000313" key="2">
    <source>
        <dbReference type="Proteomes" id="UP000571554"/>
    </source>
</evidence>